<evidence type="ECO:0000313" key="3">
    <source>
        <dbReference type="EMBL" id="KUM95682.1"/>
    </source>
</evidence>
<keyword evidence="2" id="KW-0560">Oxidoreductase</keyword>
<dbReference type="AlphaFoldDB" id="A0A101NMF1"/>
<dbReference type="PROSITE" id="PS00086">
    <property type="entry name" value="CYTOCHROME_P450"/>
    <property type="match status" value="1"/>
</dbReference>
<dbReference type="Gene3D" id="1.10.630.10">
    <property type="entry name" value="Cytochrome P450"/>
    <property type="match status" value="1"/>
</dbReference>
<dbReference type="InterPro" id="IPR002397">
    <property type="entry name" value="Cyt_P450_B"/>
</dbReference>
<dbReference type="InterPro" id="IPR017972">
    <property type="entry name" value="Cyt_P450_CS"/>
</dbReference>
<evidence type="ECO:0000256" key="1">
    <source>
        <dbReference type="ARBA" id="ARBA00010617"/>
    </source>
</evidence>
<dbReference type="RefSeq" id="WP_066999039.1">
    <property type="nucleotide sequence ID" value="NZ_BNDU01000006.1"/>
</dbReference>
<name>A0A101NMF1_9ACTN</name>
<dbReference type="SUPFAM" id="SSF48264">
    <property type="entry name" value="Cytochrome P450"/>
    <property type="match status" value="1"/>
</dbReference>
<comment type="similarity">
    <text evidence="1 2">Belongs to the cytochrome P450 family.</text>
</comment>
<evidence type="ECO:0000256" key="2">
    <source>
        <dbReference type="RuleBase" id="RU000461"/>
    </source>
</evidence>
<sequence>MHTTTHRTLPNRSRTFDPDRILDPEVLLDPMPFYTAMRTHDPVHWNPATRSWYLTRYHDVERLLRNDHLGARDKSAALAAMTAEEQAAFAPVERFLRKWLVFSDPPYQSAVRRHVQRVFTPHAVSAHGAALEDAAYRRTAVLGSTGADLLRDVVRPYTLDVICRFLGIREDERATVLGWSDQVMTYLSTAELDIPAALATGAAIDALTTYVTDSVLPREEGPVAALLHGLHQDGRLAADEVTATFTQILTGGVDPVANAAVHGLVMLAEAPRQRAVLDDGEAGCTAAVEETLRLSAPFHFAPRTALDSVELGHGRTAAPGERVVLVLAAANRDPAVFDHPDAFDVGRRGPRHLSFGRGGHFCLGSVLARQSMAALFRAFHASCPDAGPGTLRPVRRAAFGSTSFDAVPLFV</sequence>
<dbReference type="GO" id="GO:0005506">
    <property type="term" value="F:iron ion binding"/>
    <property type="evidence" value="ECO:0007669"/>
    <property type="project" value="InterPro"/>
</dbReference>
<protein>
    <recommendedName>
        <fullName evidence="5">Cytochrome</fullName>
    </recommendedName>
</protein>
<evidence type="ECO:0008006" key="5">
    <source>
        <dbReference type="Google" id="ProtNLM"/>
    </source>
</evidence>
<keyword evidence="4" id="KW-1185">Reference proteome</keyword>
<evidence type="ECO:0000313" key="4">
    <source>
        <dbReference type="Proteomes" id="UP000054241"/>
    </source>
</evidence>
<keyword evidence="2" id="KW-0408">Iron</keyword>
<accession>A0A101NMF1</accession>
<keyword evidence="2" id="KW-0503">Monooxygenase</keyword>
<dbReference type="PANTHER" id="PTHR46696">
    <property type="entry name" value="P450, PUTATIVE (EUROFUNG)-RELATED"/>
    <property type="match status" value="1"/>
</dbReference>
<proteinExistence type="inferred from homology"/>
<dbReference type="InterPro" id="IPR001128">
    <property type="entry name" value="Cyt_P450"/>
</dbReference>
<dbReference type="InterPro" id="IPR036396">
    <property type="entry name" value="Cyt_P450_sf"/>
</dbReference>
<dbReference type="OrthoDB" id="4037083at2"/>
<dbReference type="EMBL" id="LMWL01000029">
    <property type="protein sequence ID" value="KUM95682.1"/>
    <property type="molecule type" value="Genomic_DNA"/>
</dbReference>
<dbReference type="GO" id="GO:0020037">
    <property type="term" value="F:heme binding"/>
    <property type="evidence" value="ECO:0007669"/>
    <property type="project" value="InterPro"/>
</dbReference>
<comment type="caution">
    <text evidence="3">The sequence shown here is derived from an EMBL/GenBank/DDBJ whole genome shotgun (WGS) entry which is preliminary data.</text>
</comment>
<organism evidence="3 4">
    <name type="scientific">Streptomyces cellostaticus</name>
    <dbReference type="NCBI Taxonomy" id="67285"/>
    <lineage>
        <taxon>Bacteria</taxon>
        <taxon>Bacillati</taxon>
        <taxon>Actinomycetota</taxon>
        <taxon>Actinomycetes</taxon>
        <taxon>Kitasatosporales</taxon>
        <taxon>Streptomycetaceae</taxon>
        <taxon>Streptomyces</taxon>
    </lineage>
</organism>
<dbReference type="Proteomes" id="UP000054241">
    <property type="component" value="Unassembled WGS sequence"/>
</dbReference>
<keyword evidence="2" id="KW-0349">Heme</keyword>
<dbReference type="GO" id="GO:0004497">
    <property type="term" value="F:monooxygenase activity"/>
    <property type="evidence" value="ECO:0007669"/>
    <property type="project" value="UniProtKB-KW"/>
</dbReference>
<dbReference type="PRINTS" id="PR00359">
    <property type="entry name" value="BP450"/>
</dbReference>
<gene>
    <name evidence="3" type="ORF">AQI88_16610</name>
</gene>
<keyword evidence="2" id="KW-0479">Metal-binding</keyword>
<reference evidence="3 4" key="1">
    <citation type="submission" date="2015-10" db="EMBL/GenBank/DDBJ databases">
        <title>Draft genome sequence of Streptomyces cellostaticus DSM 40189, type strain for the species Streptomyces cellostaticus.</title>
        <authorList>
            <person name="Ruckert C."/>
            <person name="Winkler A."/>
            <person name="Kalinowski J."/>
            <person name="Kampfer P."/>
            <person name="Glaeser S."/>
        </authorList>
    </citation>
    <scope>NUCLEOTIDE SEQUENCE [LARGE SCALE GENOMIC DNA]</scope>
    <source>
        <strain evidence="3 4">DSM 40189</strain>
    </source>
</reference>
<dbReference type="STRING" id="67285.AQI88_16610"/>
<dbReference type="GO" id="GO:0016705">
    <property type="term" value="F:oxidoreductase activity, acting on paired donors, with incorporation or reduction of molecular oxygen"/>
    <property type="evidence" value="ECO:0007669"/>
    <property type="project" value="InterPro"/>
</dbReference>
<dbReference type="Pfam" id="PF00067">
    <property type="entry name" value="p450"/>
    <property type="match status" value="1"/>
</dbReference>
<dbReference type="PANTHER" id="PTHR46696:SF1">
    <property type="entry name" value="CYTOCHROME P450 YJIB-RELATED"/>
    <property type="match status" value="1"/>
</dbReference>